<dbReference type="Proteomes" id="UP000764045">
    <property type="component" value="Unassembled WGS sequence"/>
</dbReference>
<proteinExistence type="predicted"/>
<dbReference type="CDD" id="cd03811">
    <property type="entry name" value="GT4_GT28_WabH-like"/>
    <property type="match status" value="1"/>
</dbReference>
<organism evidence="2 3">
    <name type="scientific">Marseilla massiliensis</name>
    <dbReference type="NCBI Taxonomy" id="1841864"/>
    <lineage>
        <taxon>Bacteria</taxon>
        <taxon>Pseudomonadati</taxon>
        <taxon>Bacteroidota</taxon>
        <taxon>Bacteroidia</taxon>
        <taxon>Bacteroidales</taxon>
        <taxon>Prevotellaceae</taxon>
        <taxon>Marseilla</taxon>
    </lineage>
</organism>
<name>A0A938WQ71_9BACT</name>
<keyword evidence="3" id="KW-1185">Reference proteome</keyword>
<dbReference type="GO" id="GO:0016757">
    <property type="term" value="F:glycosyltransferase activity"/>
    <property type="evidence" value="ECO:0007669"/>
    <property type="project" value="InterPro"/>
</dbReference>
<evidence type="ECO:0000259" key="1">
    <source>
        <dbReference type="Pfam" id="PF00534"/>
    </source>
</evidence>
<dbReference type="EMBL" id="JACJJL010000035">
    <property type="protein sequence ID" value="MBM6662931.1"/>
    <property type="molecule type" value="Genomic_DNA"/>
</dbReference>
<dbReference type="PANTHER" id="PTHR12526:SF630">
    <property type="entry name" value="GLYCOSYLTRANSFERASE"/>
    <property type="match status" value="1"/>
</dbReference>
<reference evidence="2 3" key="1">
    <citation type="journal article" date="2021" name="Sci. Rep.">
        <title>The distribution of antibiotic resistance genes in chicken gut microbiota commensals.</title>
        <authorList>
            <person name="Juricova H."/>
            <person name="Matiasovicova J."/>
            <person name="Kubasova T."/>
            <person name="Cejkova D."/>
            <person name="Rychlik I."/>
        </authorList>
    </citation>
    <scope>NUCLEOTIDE SEQUENCE [LARGE SCALE GENOMIC DNA]</scope>
    <source>
        <strain evidence="2 3">An819</strain>
    </source>
</reference>
<evidence type="ECO:0000313" key="2">
    <source>
        <dbReference type="EMBL" id="MBM6662931.1"/>
    </source>
</evidence>
<gene>
    <name evidence="2" type="ORF">H6B30_14480</name>
</gene>
<protein>
    <submittedName>
        <fullName evidence="2">Glycosyltransferase</fullName>
    </submittedName>
</protein>
<accession>A0A938WQ71</accession>
<dbReference type="SUPFAM" id="SSF53756">
    <property type="entry name" value="UDP-Glycosyltransferase/glycogen phosphorylase"/>
    <property type="match status" value="1"/>
</dbReference>
<feature type="domain" description="Glycosyl transferase family 1" evidence="1">
    <location>
        <begin position="228"/>
        <end position="384"/>
    </location>
</feature>
<evidence type="ECO:0000313" key="3">
    <source>
        <dbReference type="Proteomes" id="UP000764045"/>
    </source>
</evidence>
<dbReference type="PANTHER" id="PTHR12526">
    <property type="entry name" value="GLYCOSYLTRANSFERASE"/>
    <property type="match status" value="1"/>
</dbReference>
<dbReference type="Pfam" id="PF00534">
    <property type="entry name" value="Glycos_transf_1"/>
    <property type="match status" value="1"/>
</dbReference>
<dbReference type="AlphaFoldDB" id="A0A938WQ71"/>
<dbReference type="Gene3D" id="3.40.50.2000">
    <property type="entry name" value="Glycogen Phosphorylase B"/>
    <property type="match status" value="2"/>
</dbReference>
<comment type="caution">
    <text evidence="2">The sequence shown here is derived from an EMBL/GenBank/DDBJ whole genome shotgun (WGS) entry which is preliminary data.</text>
</comment>
<dbReference type="InterPro" id="IPR001296">
    <property type="entry name" value="Glyco_trans_1"/>
</dbReference>
<dbReference type="RefSeq" id="WP_205111828.1">
    <property type="nucleotide sequence ID" value="NZ_JACJJL010000035.1"/>
</dbReference>
<sequence length="402" mass="45948">MKKILFVIHRLDAGGAEKSLVSLLNSLPLDSLDIDLMAINPNGIFRNQIPDKVHLITASRELICKSEKITSKRFWQYTNIKTLLIKVACILGDRLRSNNSKKLKSRGQYDNDIWKSHIPDCKNEYDVAISYMDGVNYYVIDHVKAKRKILWCHNDYNKLEYKPEYDEKYYGKAYKVCTISDICKKSLVENFPKLSDKFEVVENISSARIINAQAEMHKEMKHANDGFAEDRRFKIVSIGRLSEQKGFDYAVEAARILKDDGLTLGWYVLGEGPLRKSLEEQTKNSSVEDTVKFIGVRSNPYPYIKDADLYVMPSRYEGKSIALDEAKILCKPIVVTNYPSVGDAIINGKNGLIVDINAQSIADGITKLYNNENLRKELVKNLRQEDCSNEKRVVAKFLELLK</sequence>